<evidence type="ECO:0000256" key="1">
    <source>
        <dbReference type="SAM" id="Phobius"/>
    </source>
</evidence>
<dbReference type="AlphaFoldDB" id="A0A1D7U5Y3"/>
<keyword evidence="1" id="KW-0812">Transmembrane</keyword>
<name>A0A1D7U5Y3_9HYPH</name>
<accession>A0A1D7U5Y3</accession>
<organism evidence="2 3">
    <name type="scientific">Bosea vaviloviae</name>
    <dbReference type="NCBI Taxonomy" id="1526658"/>
    <lineage>
        <taxon>Bacteria</taxon>
        <taxon>Pseudomonadati</taxon>
        <taxon>Pseudomonadota</taxon>
        <taxon>Alphaproteobacteria</taxon>
        <taxon>Hyphomicrobiales</taxon>
        <taxon>Boseaceae</taxon>
        <taxon>Bosea</taxon>
    </lineage>
</organism>
<keyword evidence="3" id="KW-1185">Reference proteome</keyword>
<dbReference type="RefSeq" id="WP_069691950.1">
    <property type="nucleotide sequence ID" value="NZ_CP017147.1"/>
</dbReference>
<feature type="transmembrane region" description="Helical" evidence="1">
    <location>
        <begin position="35"/>
        <end position="56"/>
    </location>
</feature>
<evidence type="ECO:0000313" key="3">
    <source>
        <dbReference type="Proteomes" id="UP000094969"/>
    </source>
</evidence>
<protein>
    <recommendedName>
        <fullName evidence="4">Major facilitator superfamily (MFS) profile domain-containing protein</fullName>
    </recommendedName>
</protein>
<gene>
    <name evidence="2" type="ORF">BHK69_21945</name>
</gene>
<reference evidence="2 3" key="1">
    <citation type="journal article" date="2015" name="Antonie Van Leeuwenhoek">
        <title>Bosea vaviloviae sp. nov., a new species of slow-growing rhizobia isolated from nodules of the relict species Vavilovia formosa (Stev.) Fed.</title>
        <authorList>
            <person name="Safronova V.I."/>
            <person name="Kuznetsova I.G."/>
            <person name="Sazanova A.L."/>
            <person name="Kimeklis A.K."/>
            <person name="Belimov A.A."/>
            <person name="Andronov E.E."/>
            <person name="Pinaev A.G."/>
            <person name="Chizhevskaya E.P."/>
            <person name="Pukhaev A.R."/>
            <person name="Popov K.P."/>
            <person name="Willems A."/>
            <person name="Tikhonovich I.A."/>
        </authorList>
    </citation>
    <scope>NUCLEOTIDE SEQUENCE [LARGE SCALE GENOMIC DNA]</scope>
    <source>
        <strain evidence="2 3">Vaf18</strain>
    </source>
</reference>
<dbReference type="KEGG" id="bvv:BHK69_21945"/>
<keyword evidence="1" id="KW-1133">Transmembrane helix</keyword>
<evidence type="ECO:0000313" key="2">
    <source>
        <dbReference type="EMBL" id="AOO82744.1"/>
    </source>
</evidence>
<dbReference type="EMBL" id="CP017147">
    <property type="protein sequence ID" value="AOO82744.1"/>
    <property type="molecule type" value="Genomic_DNA"/>
</dbReference>
<dbReference type="Proteomes" id="UP000094969">
    <property type="component" value="Chromosome"/>
</dbReference>
<sequence>MTKGGWIAKVLLALVGVFAAAFVGDELIGGGALGWTAGGAILGVTVGPLLLSLIAWRREQDSRSG</sequence>
<evidence type="ECO:0008006" key="4">
    <source>
        <dbReference type="Google" id="ProtNLM"/>
    </source>
</evidence>
<keyword evidence="1" id="KW-0472">Membrane</keyword>
<proteinExistence type="predicted"/>